<organism evidence="1 2">
    <name type="scientific">Mammaliicoccus lentus</name>
    <name type="common">Staphylococcus lentus</name>
    <dbReference type="NCBI Taxonomy" id="42858"/>
    <lineage>
        <taxon>Bacteria</taxon>
        <taxon>Bacillati</taxon>
        <taxon>Bacillota</taxon>
        <taxon>Bacilli</taxon>
        <taxon>Bacillales</taxon>
        <taxon>Staphylococcaceae</taxon>
        <taxon>Mammaliicoccus</taxon>
    </lineage>
</organism>
<evidence type="ECO:0000313" key="1">
    <source>
        <dbReference type="EMBL" id="WHI61313.1"/>
    </source>
</evidence>
<gene>
    <name evidence="1" type="ORF">PYH69_06685</name>
</gene>
<sequence length="197" mass="24143">MESNEQYLTLEELKNIMSDYPLQYIVCGELAVDLFLNECTHIKEIIGITISREEMDELNAYFRKRNYQFVVKTPLNEYEHISENELSDYSKYFIYDPVTNARIIKVYIYETKDEKWQFSHDHNIEIDDYKIYFHSLEYDVKYLRPEIQMMYKLYHELRQDDIYKYQKLIQHLSYYQFFMLRKVIGADKLNHIILAET</sequence>
<dbReference type="RefSeq" id="WP_064205385.1">
    <property type="nucleotide sequence ID" value="NZ_CABIVY010000014.1"/>
</dbReference>
<evidence type="ECO:0000313" key="2">
    <source>
        <dbReference type="Proteomes" id="UP001223261"/>
    </source>
</evidence>
<reference evidence="1" key="1">
    <citation type="journal article" date="2023" name="Antibiotics">
        <title>Prevalence and Molecular Characterization of Methicillin-Resistant Staphylococci (MRS) and Mammaliicocci (MRM) in Dromedary Camels from Algeria: First Detection of SCCmec-mecC Hybrid in Methicillin-Resistant Mammaliicoccus lentus.</title>
        <authorList>
            <person name="Belhout C."/>
            <person name="Boyen F."/>
            <person name="Vereecke N."/>
            <person name="Theuns S."/>
            <person name="Taibi N."/>
            <person name="Stegger M."/>
            <person name="de la Fe-Rodriguez P.Y."/>
            <person name="Bouayad L."/>
            <person name="Elgroud R."/>
            <person name="Butaye P."/>
        </authorList>
    </citation>
    <scope>NUCLEOTIDE SEQUENCE</scope>
    <source>
        <strain evidence="1">7048</strain>
    </source>
</reference>
<accession>A0AAX3W7R3</accession>
<name>A0AAX3W7R3_MAMLE</name>
<dbReference type="AlphaFoldDB" id="A0AAX3W7R3"/>
<dbReference type="EMBL" id="CP118848">
    <property type="protein sequence ID" value="WHI61313.1"/>
    <property type="molecule type" value="Genomic_DNA"/>
</dbReference>
<dbReference type="Proteomes" id="UP001223261">
    <property type="component" value="Chromosome"/>
</dbReference>
<protein>
    <submittedName>
        <fullName evidence="1">Uncharacterized protein</fullName>
    </submittedName>
</protein>
<proteinExistence type="predicted"/>
<dbReference type="Gene3D" id="3.30.460.40">
    <property type="match status" value="1"/>
</dbReference>